<evidence type="ECO:0000313" key="2">
    <source>
        <dbReference type="Proteomes" id="UP001160499"/>
    </source>
</evidence>
<organism evidence="1 2">
    <name type="scientific">Streptomyces pseudovenezuelae</name>
    <dbReference type="NCBI Taxonomy" id="67350"/>
    <lineage>
        <taxon>Bacteria</taxon>
        <taxon>Bacillati</taxon>
        <taxon>Actinomycetota</taxon>
        <taxon>Actinomycetes</taxon>
        <taxon>Kitasatosporales</taxon>
        <taxon>Streptomycetaceae</taxon>
        <taxon>Streptomyces</taxon>
        <taxon>Streptomyces aurantiacus group</taxon>
    </lineage>
</organism>
<proteinExistence type="predicted"/>
<dbReference type="Gene3D" id="1.25.10.10">
    <property type="entry name" value="Leucine-rich Repeat Variant"/>
    <property type="match status" value="3"/>
</dbReference>
<reference evidence="1 2" key="1">
    <citation type="submission" date="2023-04" db="EMBL/GenBank/DDBJ databases">
        <title>Forest soil microbial communities from Buena Vista Peninsula, Colon Province, Panama.</title>
        <authorList>
            <person name="Bouskill N."/>
        </authorList>
    </citation>
    <scope>NUCLEOTIDE SEQUENCE [LARGE SCALE GENOMIC DNA]</scope>
    <source>
        <strain evidence="1 2">GGS1</strain>
    </source>
</reference>
<protein>
    <recommendedName>
        <fullName evidence="3">Leucine rich repeat variant</fullName>
    </recommendedName>
</protein>
<comment type="caution">
    <text evidence="1">The sequence shown here is derived from an EMBL/GenBank/DDBJ whole genome shotgun (WGS) entry which is preliminary data.</text>
</comment>
<evidence type="ECO:0008006" key="3">
    <source>
        <dbReference type="Google" id="ProtNLM"/>
    </source>
</evidence>
<accession>A0ABT6LYJ8</accession>
<dbReference type="Proteomes" id="UP001160499">
    <property type="component" value="Unassembled WGS sequence"/>
</dbReference>
<name>A0ABT6LYJ8_9ACTN</name>
<dbReference type="EMBL" id="JARXVH010000022">
    <property type="protein sequence ID" value="MDH6221370.1"/>
    <property type="molecule type" value="Genomic_DNA"/>
</dbReference>
<keyword evidence="2" id="KW-1185">Reference proteome</keyword>
<dbReference type="InterPro" id="IPR011989">
    <property type="entry name" value="ARM-like"/>
</dbReference>
<sequence>MGAQGMPTPEQIWADADLPTCRLAGLALNPATPETVLLRLLADAPLAARMVLCRDRILPDAVVDAVIEHLDRYTRSFFARNSHVDPAQRARLVDDPHWFVRAHLAQGPGWAAPARPGPLPDETVVHMMNTYDDEHLGGLFYQQISAGLRRSMPTHPVAKVRWWGVGRWKSLSADVRTALLTDPDDEVRERAQRAARFEDPAWVESELPDRSCHARTGMLLHDALSRAVVDGVLTSPVGIEDRAMIAGNPTLPPDVVVLLAADPDPEVRDEIAHRADLGPAERHTLVAAPDPDIRARVARRADLGPAERRTLATDPDPKVRLAVSVHPALSEEERGRIDYAVPMDHPFVFHPAPEVPRDPGTVRRNALSNHPMLRREAAWDHLLPPDLVARLAADDDLGVRVLLAQNHPDAPAPLLLRSFLEYTGPERDHLITRPNFPTGGLAAFADHEDPEVRALATRDPGTRPAVVERLTRDPDSAVRAAATRHPRLPQSRLAELLDDEELAHAAATNPALSSDAIHWLVKTDGRRSRPPA</sequence>
<gene>
    <name evidence="1" type="ORF">M2283_008716</name>
</gene>
<dbReference type="SUPFAM" id="SSF48371">
    <property type="entry name" value="ARM repeat"/>
    <property type="match status" value="1"/>
</dbReference>
<evidence type="ECO:0000313" key="1">
    <source>
        <dbReference type="EMBL" id="MDH6221370.1"/>
    </source>
</evidence>
<dbReference type="InterPro" id="IPR016024">
    <property type="entry name" value="ARM-type_fold"/>
</dbReference>